<evidence type="ECO:0000313" key="1">
    <source>
        <dbReference type="EMBL" id="CEM39846.1"/>
    </source>
</evidence>
<dbReference type="EMBL" id="CDMY01001052">
    <property type="protein sequence ID" value="CEM39846.1"/>
    <property type="molecule type" value="Genomic_DNA"/>
</dbReference>
<organism evidence="1 2">
    <name type="scientific">Vitrella brassicaformis (strain CCMP3155)</name>
    <dbReference type="NCBI Taxonomy" id="1169540"/>
    <lineage>
        <taxon>Eukaryota</taxon>
        <taxon>Sar</taxon>
        <taxon>Alveolata</taxon>
        <taxon>Colpodellida</taxon>
        <taxon>Vitrellaceae</taxon>
        <taxon>Vitrella</taxon>
    </lineage>
</organism>
<dbReference type="InParanoid" id="A0A0G4H7G4"/>
<proteinExistence type="predicted"/>
<accession>A0A0G4H7G4</accession>
<dbReference type="AlphaFoldDB" id="A0A0G4H7G4"/>
<evidence type="ECO:0000313" key="2">
    <source>
        <dbReference type="Proteomes" id="UP000041254"/>
    </source>
</evidence>
<dbReference type="VEuPathDB" id="CryptoDB:Vbra_19810"/>
<name>A0A0G4H7G4_VITBC</name>
<gene>
    <name evidence="1" type="ORF">Vbra_19810</name>
</gene>
<protein>
    <submittedName>
        <fullName evidence="1">Uncharacterized protein</fullName>
    </submittedName>
</protein>
<dbReference type="Proteomes" id="UP000041254">
    <property type="component" value="Unassembled WGS sequence"/>
</dbReference>
<sequence length="121" mass="13995">MSRFSSFRVRYTVQSTIDNEYPLFYRDDVPEEYIITASKLNELLIERDKHAECMKELRQRFSANTEAATVAGLSLAYQQTAVDPSAATHRPGQNKRGFQWLCSWLANCCWLRKETSHIAKS</sequence>
<keyword evidence="2" id="KW-1185">Reference proteome</keyword>
<reference evidence="1 2" key="1">
    <citation type="submission" date="2014-11" db="EMBL/GenBank/DDBJ databases">
        <authorList>
            <person name="Zhu J."/>
            <person name="Qi W."/>
            <person name="Song R."/>
        </authorList>
    </citation>
    <scope>NUCLEOTIDE SEQUENCE [LARGE SCALE GENOMIC DNA]</scope>
</reference>